<dbReference type="Proteomes" id="UP000235145">
    <property type="component" value="Unassembled WGS sequence"/>
</dbReference>
<evidence type="ECO:0000313" key="2">
    <source>
        <dbReference type="Proteomes" id="UP000235145"/>
    </source>
</evidence>
<reference evidence="1 2" key="1">
    <citation type="journal article" date="2017" name="Nat. Commun.">
        <title>Genome assembly with in vitro proximity ligation data and whole-genome triplication in lettuce.</title>
        <authorList>
            <person name="Reyes-Chin-Wo S."/>
            <person name="Wang Z."/>
            <person name="Yang X."/>
            <person name="Kozik A."/>
            <person name="Arikit S."/>
            <person name="Song C."/>
            <person name="Xia L."/>
            <person name="Froenicke L."/>
            <person name="Lavelle D.O."/>
            <person name="Truco M.J."/>
            <person name="Xia R."/>
            <person name="Zhu S."/>
            <person name="Xu C."/>
            <person name="Xu H."/>
            <person name="Xu X."/>
            <person name="Cox K."/>
            <person name="Korf I."/>
            <person name="Meyers B.C."/>
            <person name="Michelmore R.W."/>
        </authorList>
    </citation>
    <scope>NUCLEOTIDE SEQUENCE [LARGE SCALE GENOMIC DNA]</scope>
    <source>
        <strain evidence="2">cv. Salinas</strain>
        <tissue evidence="1">Seedlings</tissue>
    </source>
</reference>
<evidence type="ECO:0008006" key="3">
    <source>
        <dbReference type="Google" id="ProtNLM"/>
    </source>
</evidence>
<evidence type="ECO:0000313" key="1">
    <source>
        <dbReference type="EMBL" id="KAJ0226930.1"/>
    </source>
</evidence>
<comment type="caution">
    <text evidence="1">The sequence shown here is derived from an EMBL/GenBank/DDBJ whole genome shotgun (WGS) entry which is preliminary data.</text>
</comment>
<organism evidence="1 2">
    <name type="scientific">Lactuca sativa</name>
    <name type="common">Garden lettuce</name>
    <dbReference type="NCBI Taxonomy" id="4236"/>
    <lineage>
        <taxon>Eukaryota</taxon>
        <taxon>Viridiplantae</taxon>
        <taxon>Streptophyta</taxon>
        <taxon>Embryophyta</taxon>
        <taxon>Tracheophyta</taxon>
        <taxon>Spermatophyta</taxon>
        <taxon>Magnoliopsida</taxon>
        <taxon>eudicotyledons</taxon>
        <taxon>Gunneridae</taxon>
        <taxon>Pentapetalae</taxon>
        <taxon>asterids</taxon>
        <taxon>campanulids</taxon>
        <taxon>Asterales</taxon>
        <taxon>Asteraceae</taxon>
        <taxon>Cichorioideae</taxon>
        <taxon>Cichorieae</taxon>
        <taxon>Lactucinae</taxon>
        <taxon>Lactuca</taxon>
    </lineage>
</organism>
<dbReference type="AlphaFoldDB" id="A0A9R1XTJ2"/>
<sequence length="116" mass="13542">MKFLYIRKIINAEEYEVQHSQKNIRRGVYQGDQLSPVPFVISIEDIIVSMLETFYEHIFRGVLLPMNGPCLTYLHKSKFLAKLSSWKMKNISFDGRDMLVNSMLAWESSHLLLCSL</sequence>
<proteinExistence type="predicted"/>
<accession>A0A9R1XTJ2</accession>
<protein>
    <recommendedName>
        <fullName evidence="3">Reverse transcriptase domain-containing protein</fullName>
    </recommendedName>
</protein>
<gene>
    <name evidence="1" type="ORF">LSAT_V11C100029210</name>
</gene>
<name>A0A9R1XTJ2_LACSA</name>
<dbReference type="EMBL" id="NBSK02000001">
    <property type="protein sequence ID" value="KAJ0226930.1"/>
    <property type="molecule type" value="Genomic_DNA"/>
</dbReference>
<keyword evidence="2" id="KW-1185">Reference proteome</keyword>